<dbReference type="GO" id="GO:0006355">
    <property type="term" value="P:regulation of DNA-templated transcription"/>
    <property type="evidence" value="ECO:0007669"/>
    <property type="project" value="TreeGrafter"/>
</dbReference>
<dbReference type="GO" id="GO:0005829">
    <property type="term" value="C:cytosol"/>
    <property type="evidence" value="ECO:0007669"/>
    <property type="project" value="TreeGrafter"/>
</dbReference>
<dbReference type="PROSITE" id="PS50110">
    <property type="entry name" value="RESPONSE_REGULATORY"/>
    <property type="match status" value="1"/>
</dbReference>
<dbReference type="SMART" id="SM00448">
    <property type="entry name" value="REC"/>
    <property type="match status" value="1"/>
</dbReference>
<dbReference type="SUPFAM" id="SSF52172">
    <property type="entry name" value="CheY-like"/>
    <property type="match status" value="1"/>
</dbReference>
<evidence type="ECO:0000313" key="6">
    <source>
        <dbReference type="EMBL" id="PZM16903.1"/>
    </source>
</evidence>
<dbReference type="GO" id="GO:0032993">
    <property type="term" value="C:protein-DNA complex"/>
    <property type="evidence" value="ECO:0007669"/>
    <property type="project" value="TreeGrafter"/>
</dbReference>
<feature type="domain" description="Response regulatory" evidence="5">
    <location>
        <begin position="7"/>
        <end position="117"/>
    </location>
</feature>
<proteinExistence type="predicted"/>
<dbReference type="GO" id="GO:0000976">
    <property type="term" value="F:transcription cis-regulatory region binding"/>
    <property type="evidence" value="ECO:0007669"/>
    <property type="project" value="TreeGrafter"/>
</dbReference>
<feature type="modified residue" description="4-aspartylphosphate" evidence="4">
    <location>
        <position position="57"/>
    </location>
</feature>
<evidence type="ECO:0000256" key="1">
    <source>
        <dbReference type="ARBA" id="ARBA00022553"/>
    </source>
</evidence>
<name>A0A2W4F566_9HYPH</name>
<sequence>MAGANGKILIVEDDALIAMLLEDMLSELSYEVAGVAAGLEEALTLADSVVFDAAILDVSLAGRSSLPVAKLLDEKGKPYIFATGYGSLPDGMEESGKHVLGKPYQLHELETALAGLRINS</sequence>
<keyword evidence="7" id="KW-1185">Reference proteome</keyword>
<dbReference type="Gene3D" id="3.40.50.2300">
    <property type="match status" value="1"/>
</dbReference>
<dbReference type="RefSeq" id="WP_111158233.1">
    <property type="nucleotide sequence ID" value="NZ_PCDP01000001.1"/>
</dbReference>
<organism evidence="6 7">
    <name type="scientific">Rhizobium tubonense</name>
    <dbReference type="NCBI Taxonomy" id="484088"/>
    <lineage>
        <taxon>Bacteria</taxon>
        <taxon>Pseudomonadati</taxon>
        <taxon>Pseudomonadota</taxon>
        <taxon>Alphaproteobacteria</taxon>
        <taxon>Hyphomicrobiales</taxon>
        <taxon>Rhizobiaceae</taxon>
        <taxon>Rhizobium/Agrobacterium group</taxon>
        <taxon>Rhizobium</taxon>
    </lineage>
</organism>
<keyword evidence="2" id="KW-0902">Two-component regulatory system</keyword>
<dbReference type="InterPro" id="IPR001789">
    <property type="entry name" value="Sig_transdc_resp-reg_receiver"/>
</dbReference>
<dbReference type="AlphaFoldDB" id="A0A2W4F566"/>
<dbReference type="Pfam" id="PF00072">
    <property type="entry name" value="Response_reg"/>
    <property type="match status" value="1"/>
</dbReference>
<dbReference type="InterPro" id="IPR011006">
    <property type="entry name" value="CheY-like_superfamily"/>
</dbReference>
<dbReference type="Proteomes" id="UP000248925">
    <property type="component" value="Unassembled WGS sequence"/>
</dbReference>
<accession>A0A2W4F566</accession>
<protein>
    <recommendedName>
        <fullName evidence="5">Response regulatory domain-containing protein</fullName>
    </recommendedName>
</protein>
<evidence type="ECO:0000259" key="5">
    <source>
        <dbReference type="PROSITE" id="PS50110"/>
    </source>
</evidence>
<keyword evidence="1 4" id="KW-0597">Phosphoprotein</keyword>
<evidence type="ECO:0000256" key="2">
    <source>
        <dbReference type="ARBA" id="ARBA00023012"/>
    </source>
</evidence>
<dbReference type="PANTHER" id="PTHR48111">
    <property type="entry name" value="REGULATOR OF RPOS"/>
    <property type="match status" value="1"/>
</dbReference>
<dbReference type="PANTHER" id="PTHR48111:SF40">
    <property type="entry name" value="PHOSPHATE REGULON TRANSCRIPTIONAL REGULATORY PROTEIN PHOB"/>
    <property type="match status" value="1"/>
</dbReference>
<dbReference type="GO" id="GO:0000156">
    <property type="term" value="F:phosphorelay response regulator activity"/>
    <property type="evidence" value="ECO:0007669"/>
    <property type="project" value="TreeGrafter"/>
</dbReference>
<dbReference type="EMBL" id="PCDP01000001">
    <property type="protein sequence ID" value="PZM16903.1"/>
    <property type="molecule type" value="Genomic_DNA"/>
</dbReference>
<dbReference type="OrthoDB" id="582170at2"/>
<keyword evidence="3" id="KW-0238">DNA-binding</keyword>
<comment type="caution">
    <text evidence="6">The sequence shown here is derived from an EMBL/GenBank/DDBJ whole genome shotgun (WGS) entry which is preliminary data.</text>
</comment>
<reference evidence="6 7" key="1">
    <citation type="journal article" date="2018" name="Sci. Rep.">
        <title>Rhizobium tumorigenes sp. nov., a novel plant tumorigenic bacterium isolated from cane gall tumors on thornless blackberry.</title>
        <authorList>
            <person name="Kuzmanovi N."/>
            <person name="Smalla K."/>
            <person name="Gronow S."/>
            <person name="PuBawska J."/>
        </authorList>
    </citation>
    <scope>NUCLEOTIDE SEQUENCE [LARGE SCALE GENOMIC DNA]</scope>
    <source>
        <strain evidence="6 7">CCBAU 85046</strain>
    </source>
</reference>
<evidence type="ECO:0000256" key="4">
    <source>
        <dbReference type="PROSITE-ProRule" id="PRU00169"/>
    </source>
</evidence>
<dbReference type="InterPro" id="IPR039420">
    <property type="entry name" value="WalR-like"/>
</dbReference>
<evidence type="ECO:0000256" key="3">
    <source>
        <dbReference type="ARBA" id="ARBA00023125"/>
    </source>
</evidence>
<evidence type="ECO:0000313" key="7">
    <source>
        <dbReference type="Proteomes" id="UP000248925"/>
    </source>
</evidence>
<gene>
    <name evidence="6" type="ORF">CPY51_01235</name>
</gene>